<keyword evidence="4" id="KW-1185">Reference proteome</keyword>
<evidence type="ECO:0000259" key="2">
    <source>
        <dbReference type="Pfam" id="PF13038"/>
    </source>
</evidence>
<gene>
    <name evidence="3" type="ORF">IV88_GL000518</name>
</gene>
<evidence type="ECO:0000313" key="4">
    <source>
        <dbReference type="Proteomes" id="UP000051249"/>
    </source>
</evidence>
<dbReference type="RefSeq" id="WP_057799564.1">
    <property type="nucleotide sequence ID" value="NZ_BJZZ01000017.1"/>
</dbReference>
<feature type="transmembrane region" description="Helical" evidence="1">
    <location>
        <begin position="31"/>
        <end position="51"/>
    </location>
</feature>
<reference evidence="3 4" key="1">
    <citation type="journal article" date="2015" name="Genome Announc.">
        <title>Expanding the biotechnology potential of lactobacilli through comparative genomics of 213 strains and associated genera.</title>
        <authorList>
            <person name="Sun Z."/>
            <person name="Harris H.M."/>
            <person name="McCann A."/>
            <person name="Guo C."/>
            <person name="Argimon S."/>
            <person name="Zhang W."/>
            <person name="Yang X."/>
            <person name="Jeffery I.B."/>
            <person name="Cooney J.C."/>
            <person name="Kagawa T.F."/>
            <person name="Liu W."/>
            <person name="Song Y."/>
            <person name="Salvetti E."/>
            <person name="Wrobel A."/>
            <person name="Rasinkangas P."/>
            <person name="Parkhill J."/>
            <person name="Rea M.C."/>
            <person name="O'Sullivan O."/>
            <person name="Ritari J."/>
            <person name="Douillard F.P."/>
            <person name="Paul Ross R."/>
            <person name="Yang R."/>
            <person name="Briner A.E."/>
            <person name="Felis G.E."/>
            <person name="de Vos W.M."/>
            <person name="Barrangou R."/>
            <person name="Klaenhammer T.R."/>
            <person name="Caufield P.W."/>
            <person name="Cui Y."/>
            <person name="Zhang H."/>
            <person name="O'Toole P.W."/>
        </authorList>
    </citation>
    <scope>NUCLEOTIDE SEQUENCE [LARGE SCALE GENOMIC DNA]</scope>
    <source>
        <strain evidence="3 4">DSM 23026</strain>
    </source>
</reference>
<dbReference type="Pfam" id="PF13038">
    <property type="entry name" value="DUF3899"/>
    <property type="match status" value="1"/>
</dbReference>
<dbReference type="PATRIC" id="fig|480391.4.peg.525"/>
<evidence type="ECO:0000256" key="1">
    <source>
        <dbReference type="SAM" id="Phobius"/>
    </source>
</evidence>
<dbReference type="OrthoDB" id="10009415at2"/>
<dbReference type="Proteomes" id="UP000051249">
    <property type="component" value="Unassembled WGS sequence"/>
</dbReference>
<dbReference type="AlphaFoldDB" id="A0A0R2NGN3"/>
<keyword evidence="1" id="KW-1133">Transmembrane helix</keyword>
<feature type="domain" description="DUF3899" evidence="2">
    <location>
        <begin position="31"/>
        <end position="109"/>
    </location>
</feature>
<name>A0A0R2NGN3_9LACO</name>
<accession>A0A0R2NGN3</accession>
<proteinExistence type="predicted"/>
<dbReference type="InterPro" id="IPR025007">
    <property type="entry name" value="DUF3899"/>
</dbReference>
<organism evidence="3 4">
    <name type="scientific">Pediococcus argentinicus</name>
    <dbReference type="NCBI Taxonomy" id="480391"/>
    <lineage>
        <taxon>Bacteria</taxon>
        <taxon>Bacillati</taxon>
        <taxon>Bacillota</taxon>
        <taxon>Bacilli</taxon>
        <taxon>Lactobacillales</taxon>
        <taxon>Lactobacillaceae</taxon>
        <taxon>Pediococcus</taxon>
    </lineage>
</organism>
<protein>
    <recommendedName>
        <fullName evidence="2">DUF3899 domain-containing protein</fullName>
    </recommendedName>
</protein>
<sequence length="111" mass="12309">MTRQNKLIAIVLGVTVLGIIAELIFKNILISNIFFIIGILTLLVGVGVMLYDSKLLLGVFKRKSPVEHDEKLDVHKVASTKNEPIRFRPTARLTLIIGAWLIAVSVLVSLF</sequence>
<feature type="transmembrane region" description="Helical" evidence="1">
    <location>
        <begin position="7"/>
        <end position="25"/>
    </location>
</feature>
<keyword evidence="1" id="KW-0472">Membrane</keyword>
<keyword evidence="1" id="KW-0812">Transmembrane</keyword>
<dbReference type="EMBL" id="JQCQ01000018">
    <property type="protein sequence ID" value="KRO24952.1"/>
    <property type="molecule type" value="Genomic_DNA"/>
</dbReference>
<comment type="caution">
    <text evidence="3">The sequence shown here is derived from an EMBL/GenBank/DDBJ whole genome shotgun (WGS) entry which is preliminary data.</text>
</comment>
<evidence type="ECO:0000313" key="3">
    <source>
        <dbReference type="EMBL" id="KRO24952.1"/>
    </source>
</evidence>
<feature type="transmembrane region" description="Helical" evidence="1">
    <location>
        <begin position="91"/>
        <end position="110"/>
    </location>
</feature>